<evidence type="ECO:0000256" key="4">
    <source>
        <dbReference type="ARBA" id="ARBA00022989"/>
    </source>
</evidence>
<reference evidence="9" key="2">
    <citation type="submission" date="2013-04" db="UniProtKB">
        <authorList>
            <consortium name="EnsemblPlants"/>
        </authorList>
    </citation>
    <scope>IDENTIFICATION</scope>
</reference>
<evidence type="ECO:0000256" key="1">
    <source>
        <dbReference type="ARBA" id="ARBA00004141"/>
    </source>
</evidence>
<evidence type="ECO:0000313" key="9">
    <source>
        <dbReference type="EnsemblPlants" id="OB09G13930.1"/>
    </source>
</evidence>
<evidence type="ECO:0000256" key="2">
    <source>
        <dbReference type="ARBA" id="ARBA00022692"/>
    </source>
</evidence>
<feature type="transmembrane region" description="Helical" evidence="7">
    <location>
        <begin position="325"/>
        <end position="349"/>
    </location>
</feature>
<evidence type="ECO:0000313" key="10">
    <source>
        <dbReference type="Proteomes" id="UP000006038"/>
    </source>
</evidence>
<dbReference type="Gramene" id="OB09G13930.1">
    <property type="protein sequence ID" value="OB09G13930.1"/>
    <property type="gene ID" value="OB09G13930"/>
</dbReference>
<accession>J3MWL4</accession>
<evidence type="ECO:0000259" key="8">
    <source>
        <dbReference type="Pfam" id="PF13962"/>
    </source>
</evidence>
<dbReference type="Proteomes" id="UP000006038">
    <property type="component" value="Chromosome 9"/>
</dbReference>
<feature type="transmembrane region" description="Helical" evidence="7">
    <location>
        <begin position="355"/>
        <end position="375"/>
    </location>
</feature>
<comment type="subcellular location">
    <subcellularLocation>
        <location evidence="1">Membrane</location>
        <topology evidence="1">Multi-pass membrane protein</topology>
    </subcellularLocation>
</comment>
<dbReference type="EnsemblPlants" id="OB09G13930.1">
    <property type="protein sequence ID" value="OB09G13930.1"/>
    <property type="gene ID" value="OB09G13930"/>
</dbReference>
<dbReference type="eggNOG" id="KOG0504">
    <property type="taxonomic scope" value="Eukaryota"/>
</dbReference>
<dbReference type="SMART" id="SM00248">
    <property type="entry name" value="ANK"/>
    <property type="match status" value="4"/>
</dbReference>
<sequence length="431" mass="47719">MTEMLLNWDSTLAMKRDEHRSTPLHYAVSVDNRSCINICWFPFYRTLNVPILDLLKANRFAAFQSDLTGKFPIHIAASMGVKEAISILLEECEDCAGLRDNSGRTFLHVAVERKRHNVVKFACKNTELSWLLNMQDSDGNTALHLAIQEGDLGTFGCLLGNQQVCLNLVNNNGLTPLDLSESKIPAQFSLRWTAMNLMYETLKCAKAERGNIRRDRFEAKYTRQADIENESQRLTKLAQVAIIGSVLIATVTFAAAFTLPGGYRSDDRADGGAATLAGGRSYTFDAFVIAVTLAFVYSSLATFGLIYSAMPFVDLGARRAYFRRSLGVVACSLRTMAVSFALAVYTVIAPVDRCLALVVSLSASVVMAFGHLNVVQTLALARALHARMGFRLSGMLLLRVMMQLAFAYWSYPLIFGLPAYLRSHRLGEHQP</sequence>
<dbReference type="InterPro" id="IPR026961">
    <property type="entry name" value="PGG_dom"/>
</dbReference>
<dbReference type="STRING" id="4533.J3MWL4"/>
<dbReference type="Pfam" id="PF13962">
    <property type="entry name" value="PGG"/>
    <property type="match status" value="1"/>
</dbReference>
<protein>
    <recommendedName>
        <fullName evidence="8">PGG domain-containing protein</fullName>
    </recommendedName>
</protein>
<keyword evidence="6 7" id="KW-0472">Membrane</keyword>
<dbReference type="Pfam" id="PF00023">
    <property type="entry name" value="Ank"/>
    <property type="match status" value="1"/>
</dbReference>
<keyword evidence="2 7" id="KW-0812">Transmembrane</keyword>
<keyword evidence="10" id="KW-1185">Reference proteome</keyword>
<dbReference type="Pfam" id="PF12796">
    <property type="entry name" value="Ank_2"/>
    <property type="match status" value="1"/>
</dbReference>
<dbReference type="SUPFAM" id="SSF48403">
    <property type="entry name" value="Ankyrin repeat"/>
    <property type="match status" value="1"/>
</dbReference>
<organism evidence="9">
    <name type="scientific">Oryza brachyantha</name>
    <name type="common">malo sina</name>
    <dbReference type="NCBI Taxonomy" id="4533"/>
    <lineage>
        <taxon>Eukaryota</taxon>
        <taxon>Viridiplantae</taxon>
        <taxon>Streptophyta</taxon>
        <taxon>Embryophyta</taxon>
        <taxon>Tracheophyta</taxon>
        <taxon>Spermatophyta</taxon>
        <taxon>Magnoliopsida</taxon>
        <taxon>Liliopsida</taxon>
        <taxon>Poales</taxon>
        <taxon>Poaceae</taxon>
        <taxon>BOP clade</taxon>
        <taxon>Oryzoideae</taxon>
        <taxon>Oryzeae</taxon>
        <taxon>Oryzinae</taxon>
        <taxon>Oryza</taxon>
    </lineage>
</organism>
<name>J3MWL4_ORYBR</name>
<keyword evidence="3" id="KW-0677">Repeat</keyword>
<dbReference type="PANTHER" id="PTHR24186">
    <property type="entry name" value="PROTEIN PHOSPHATASE 1 REGULATORY SUBUNIT"/>
    <property type="match status" value="1"/>
</dbReference>
<dbReference type="AlphaFoldDB" id="J3MWL4"/>
<feature type="transmembrane region" description="Helical" evidence="7">
    <location>
        <begin position="237"/>
        <end position="259"/>
    </location>
</feature>
<keyword evidence="5" id="KW-0040">ANK repeat</keyword>
<dbReference type="PANTHER" id="PTHR24186:SF50">
    <property type="entry name" value="ANKYRIN REPEAT-CONTAINING PROTEIN ITN1-LIKE ISOFORM X1"/>
    <property type="match status" value="1"/>
</dbReference>
<feature type="domain" description="PGG" evidence="8">
    <location>
        <begin position="233"/>
        <end position="347"/>
    </location>
</feature>
<evidence type="ECO:0000256" key="6">
    <source>
        <dbReference type="ARBA" id="ARBA00023136"/>
    </source>
</evidence>
<evidence type="ECO:0000256" key="5">
    <source>
        <dbReference type="ARBA" id="ARBA00023043"/>
    </source>
</evidence>
<dbReference type="InterPro" id="IPR036770">
    <property type="entry name" value="Ankyrin_rpt-contain_sf"/>
</dbReference>
<dbReference type="HOGENOM" id="CLU_000134_36_1_1"/>
<evidence type="ECO:0000256" key="3">
    <source>
        <dbReference type="ARBA" id="ARBA00022737"/>
    </source>
</evidence>
<feature type="transmembrane region" description="Helical" evidence="7">
    <location>
        <begin position="286"/>
        <end position="313"/>
    </location>
</feature>
<feature type="transmembrane region" description="Helical" evidence="7">
    <location>
        <begin position="396"/>
        <end position="421"/>
    </location>
</feature>
<keyword evidence="4 7" id="KW-1133">Transmembrane helix</keyword>
<dbReference type="GO" id="GO:0005886">
    <property type="term" value="C:plasma membrane"/>
    <property type="evidence" value="ECO:0007669"/>
    <property type="project" value="TreeGrafter"/>
</dbReference>
<dbReference type="Gene3D" id="1.25.40.20">
    <property type="entry name" value="Ankyrin repeat-containing domain"/>
    <property type="match status" value="1"/>
</dbReference>
<evidence type="ECO:0000256" key="7">
    <source>
        <dbReference type="SAM" id="Phobius"/>
    </source>
</evidence>
<dbReference type="OMA" id="YACGNQS"/>
<reference evidence="9" key="1">
    <citation type="journal article" date="2013" name="Nat. Commun.">
        <title>Whole-genome sequencing of Oryza brachyantha reveals mechanisms underlying Oryza genome evolution.</title>
        <authorList>
            <person name="Chen J."/>
            <person name="Huang Q."/>
            <person name="Gao D."/>
            <person name="Wang J."/>
            <person name="Lang Y."/>
            <person name="Liu T."/>
            <person name="Li B."/>
            <person name="Bai Z."/>
            <person name="Luis Goicoechea J."/>
            <person name="Liang C."/>
            <person name="Chen C."/>
            <person name="Zhang W."/>
            <person name="Sun S."/>
            <person name="Liao Y."/>
            <person name="Zhang X."/>
            <person name="Yang L."/>
            <person name="Song C."/>
            <person name="Wang M."/>
            <person name="Shi J."/>
            <person name="Liu G."/>
            <person name="Liu J."/>
            <person name="Zhou H."/>
            <person name="Zhou W."/>
            <person name="Yu Q."/>
            <person name="An N."/>
            <person name="Chen Y."/>
            <person name="Cai Q."/>
            <person name="Wang B."/>
            <person name="Liu B."/>
            <person name="Min J."/>
            <person name="Huang Y."/>
            <person name="Wu H."/>
            <person name="Li Z."/>
            <person name="Zhang Y."/>
            <person name="Yin Y."/>
            <person name="Song W."/>
            <person name="Jiang J."/>
            <person name="Jackson S.A."/>
            <person name="Wing R.A."/>
            <person name="Wang J."/>
            <person name="Chen M."/>
        </authorList>
    </citation>
    <scope>NUCLEOTIDE SEQUENCE [LARGE SCALE GENOMIC DNA]</scope>
    <source>
        <strain evidence="9">cv. IRGC 101232</strain>
    </source>
</reference>
<dbReference type="InterPro" id="IPR002110">
    <property type="entry name" value="Ankyrin_rpt"/>
</dbReference>
<proteinExistence type="predicted"/>